<dbReference type="GeneID" id="22576414"/>
<protein>
    <submittedName>
        <fullName evidence="1">Uncharacterized protein</fullName>
    </submittedName>
</protein>
<dbReference type="EMBL" id="CP009396">
    <property type="protein sequence ID" value="AIN99615.1"/>
    <property type="molecule type" value="Genomic_DNA"/>
</dbReference>
<dbReference type="KEGG" id="lpan:LPMP_272360"/>
<sequence length="416" mass="47651">MEADLLLSLSSFCRISMQARPVFSTVSRTFVDDVGTFVKHLQLSRNERTMTVLAFLKLVSHASAEAETRREQFISIWLLCNMLLERIADISKLYWQCERTRRILRLSMPVSTFGVGERDRSVHGLPSLALEGAKPRDQELAPASFFLDSAKAFHKEIRVHGTTSACCASVQPEHDMRRPVLEIFLPDCKESKDIVIFCTQMIKRRKSFRSCCVRRLDDCCHTKDLVACLTESDADVVFVQQSISKQLRETFIRQNVLFVDRLGRQTVDASEKTLRWTVFENFSDWFFCIRTDFSRRLWRCWATTTQHQFGLTLKLRIRHRPETSRKSTSSIPRASCNAAKKSVLHKVDEEVFKIKSFGSGGDIEAFLVRNSFLAALLCKCADGGRSGREENAVFVVSYKTVLRTLDSVCQLCRLLM</sequence>
<accession>A0A088RUP8</accession>
<dbReference type="OrthoDB" id="258717at2759"/>
<name>A0A088RUP8_LEIPA</name>
<gene>
    <name evidence="1" type="ORF">LPMP_272360</name>
</gene>
<dbReference type="Proteomes" id="UP000063063">
    <property type="component" value="Chromosome 27"/>
</dbReference>
<keyword evidence="2" id="KW-1185">Reference proteome</keyword>
<organism evidence="1 2">
    <name type="scientific">Leishmania panamensis</name>
    <dbReference type="NCBI Taxonomy" id="5679"/>
    <lineage>
        <taxon>Eukaryota</taxon>
        <taxon>Discoba</taxon>
        <taxon>Euglenozoa</taxon>
        <taxon>Kinetoplastea</taxon>
        <taxon>Metakinetoplastina</taxon>
        <taxon>Trypanosomatida</taxon>
        <taxon>Trypanosomatidae</taxon>
        <taxon>Leishmaniinae</taxon>
        <taxon>Leishmania</taxon>
        <taxon>Leishmania guyanensis species complex</taxon>
    </lineage>
</organism>
<evidence type="ECO:0000313" key="2">
    <source>
        <dbReference type="Proteomes" id="UP000063063"/>
    </source>
</evidence>
<reference evidence="1 2" key="1">
    <citation type="journal article" date="2015" name="Sci. Rep.">
        <title>The genome of Leishmania panamensis: insights into genomics of the L. (Viannia) subgenus.</title>
        <authorList>
            <person name="Llanes A."/>
            <person name="Restrepo C.M."/>
            <person name="Vecchio G.D."/>
            <person name="Anguizola F.J."/>
            <person name="Lleonart R."/>
        </authorList>
    </citation>
    <scope>NUCLEOTIDE SEQUENCE [LARGE SCALE GENOMIC DNA]</scope>
    <source>
        <strain evidence="1 2">MHOM/PA/94/PSC-1</strain>
    </source>
</reference>
<dbReference type="AlphaFoldDB" id="A0A088RUP8"/>
<evidence type="ECO:0000313" key="1">
    <source>
        <dbReference type="EMBL" id="AIN99615.1"/>
    </source>
</evidence>
<dbReference type="RefSeq" id="XP_010700322.1">
    <property type="nucleotide sequence ID" value="XM_010702020.1"/>
</dbReference>
<dbReference type="eggNOG" id="ENOG502SIW2">
    <property type="taxonomic scope" value="Eukaryota"/>
</dbReference>
<proteinExistence type="predicted"/>
<dbReference type="VEuPathDB" id="TriTrypDB:LPMP_272360"/>